<gene>
    <name evidence="2" type="ORF">N0F65_003753</name>
</gene>
<sequence>MKSQIRSATGIWQGCPLALLLFMVALDALYRRMATASDIRGVQANTSKITICGYADVAALYQNDETSARNALALLQDFGEQSGLQHRDELSRYLGIQLAFTPSTVHIGDHSIRQIQARTVLAAANTNNALRRARMAQAIIIPKILFVARHCWASAGIRRQVQRRIRNFVWRYIVSEHAKTVGWMNETLAAKPPNEGGIGLPLVNVALQAMAGAYVTRNAAPVTKPEDLPQMVNPVCQPSREAAHAPQMTSMEAAGAGILARANAISRSALEMPRYCGILPERRKGGETPSPTLSRFGNDVR</sequence>
<name>A0AAV2YMI3_9STRA</name>
<reference evidence="2" key="2">
    <citation type="journal article" date="2023" name="Microbiol Resour">
        <title>Decontamination and Annotation of the Draft Genome Sequence of the Oomycete Lagenidium giganteum ARSEF 373.</title>
        <authorList>
            <person name="Morgan W.R."/>
            <person name="Tartar A."/>
        </authorList>
    </citation>
    <scope>NUCLEOTIDE SEQUENCE</scope>
    <source>
        <strain evidence="2">ARSEF 373</strain>
    </source>
</reference>
<dbReference type="EMBL" id="DAKRPA010000221">
    <property type="protein sequence ID" value="DAZ95036.1"/>
    <property type="molecule type" value="Genomic_DNA"/>
</dbReference>
<dbReference type="Proteomes" id="UP001146120">
    <property type="component" value="Unassembled WGS sequence"/>
</dbReference>
<evidence type="ECO:0008006" key="4">
    <source>
        <dbReference type="Google" id="ProtNLM"/>
    </source>
</evidence>
<evidence type="ECO:0000313" key="2">
    <source>
        <dbReference type="EMBL" id="DAZ95036.1"/>
    </source>
</evidence>
<evidence type="ECO:0000256" key="1">
    <source>
        <dbReference type="SAM" id="MobiDB-lite"/>
    </source>
</evidence>
<evidence type="ECO:0000313" key="3">
    <source>
        <dbReference type="Proteomes" id="UP001146120"/>
    </source>
</evidence>
<dbReference type="AlphaFoldDB" id="A0AAV2YMI3"/>
<keyword evidence="3" id="KW-1185">Reference proteome</keyword>
<organism evidence="2 3">
    <name type="scientific">Lagenidium giganteum</name>
    <dbReference type="NCBI Taxonomy" id="4803"/>
    <lineage>
        <taxon>Eukaryota</taxon>
        <taxon>Sar</taxon>
        <taxon>Stramenopiles</taxon>
        <taxon>Oomycota</taxon>
        <taxon>Peronosporomycetes</taxon>
        <taxon>Pythiales</taxon>
        <taxon>Pythiaceae</taxon>
    </lineage>
</organism>
<comment type="caution">
    <text evidence="2">The sequence shown here is derived from an EMBL/GenBank/DDBJ whole genome shotgun (WGS) entry which is preliminary data.</text>
</comment>
<protein>
    <recommendedName>
        <fullName evidence="4">Reverse transcriptase domain-containing protein</fullName>
    </recommendedName>
</protein>
<reference evidence="2" key="1">
    <citation type="submission" date="2022-11" db="EMBL/GenBank/DDBJ databases">
        <authorList>
            <person name="Morgan W.R."/>
            <person name="Tartar A."/>
        </authorList>
    </citation>
    <scope>NUCLEOTIDE SEQUENCE</scope>
    <source>
        <strain evidence="2">ARSEF 373</strain>
    </source>
</reference>
<accession>A0AAV2YMI3</accession>
<feature type="region of interest" description="Disordered" evidence="1">
    <location>
        <begin position="280"/>
        <end position="301"/>
    </location>
</feature>
<proteinExistence type="predicted"/>